<dbReference type="GO" id="GO:0005886">
    <property type="term" value="C:plasma membrane"/>
    <property type="evidence" value="ECO:0007669"/>
    <property type="project" value="UniProtKB-SubCell"/>
</dbReference>
<dbReference type="EMBL" id="RBCJ01000001">
    <property type="protein sequence ID" value="RKN83678.1"/>
    <property type="molecule type" value="Genomic_DNA"/>
</dbReference>
<dbReference type="OrthoDB" id="9794010at2"/>
<evidence type="ECO:0000256" key="6">
    <source>
        <dbReference type="HAMAP-Rule" id="MF_00479"/>
    </source>
</evidence>
<dbReference type="InterPro" id="IPR010209">
    <property type="entry name" value="Ion_transpt_RnfG/RsxG"/>
</dbReference>
<dbReference type="PANTHER" id="PTHR36118:SF1">
    <property type="entry name" value="ION-TRANSLOCATING OXIDOREDUCTASE COMPLEX SUBUNIT G"/>
    <property type="match status" value="1"/>
</dbReference>
<dbReference type="NCBIfam" id="TIGR01947">
    <property type="entry name" value="rnfG"/>
    <property type="match status" value="1"/>
</dbReference>
<keyword evidence="4 6" id="KW-0288">FMN</keyword>
<keyword evidence="3 6" id="KW-0285">Flavoprotein</keyword>
<dbReference type="PIRSF" id="PIRSF006091">
    <property type="entry name" value="E_trnsport_RnfG"/>
    <property type="match status" value="1"/>
</dbReference>
<evidence type="ECO:0000256" key="2">
    <source>
        <dbReference type="ARBA" id="ARBA00022553"/>
    </source>
</evidence>
<feature type="modified residue" description="FMN phosphoryl threonine" evidence="6">
    <location>
        <position position="169"/>
    </location>
</feature>
<dbReference type="GO" id="GO:0022900">
    <property type="term" value="P:electron transport chain"/>
    <property type="evidence" value="ECO:0007669"/>
    <property type="project" value="UniProtKB-UniRule"/>
</dbReference>
<evidence type="ECO:0000256" key="3">
    <source>
        <dbReference type="ARBA" id="ARBA00022630"/>
    </source>
</evidence>
<keyword evidence="6" id="KW-1003">Cell membrane</keyword>
<keyword evidence="1 6" id="KW-0813">Transport</keyword>
<evidence type="ECO:0000259" key="7">
    <source>
        <dbReference type="SMART" id="SM00900"/>
    </source>
</evidence>
<dbReference type="GO" id="GO:0010181">
    <property type="term" value="F:FMN binding"/>
    <property type="evidence" value="ECO:0007669"/>
    <property type="project" value="InterPro"/>
</dbReference>
<dbReference type="EC" id="7.-.-.-" evidence="6"/>
<keyword evidence="6" id="KW-0472">Membrane</keyword>
<comment type="caution">
    <text evidence="8">The sequence shown here is derived from an EMBL/GenBank/DDBJ whole genome shotgun (WGS) entry which is preliminary data.</text>
</comment>
<dbReference type="PANTHER" id="PTHR36118">
    <property type="entry name" value="ION-TRANSLOCATING OXIDOREDUCTASE COMPLEX SUBUNIT G"/>
    <property type="match status" value="1"/>
</dbReference>
<comment type="cofactor">
    <cofactor evidence="6">
        <name>FMN</name>
        <dbReference type="ChEBI" id="CHEBI:58210"/>
    </cofactor>
</comment>
<evidence type="ECO:0000256" key="4">
    <source>
        <dbReference type="ARBA" id="ARBA00022643"/>
    </source>
</evidence>
<feature type="domain" description="FMN-binding" evidence="7">
    <location>
        <begin position="99"/>
        <end position="186"/>
    </location>
</feature>
<evidence type="ECO:0000313" key="8">
    <source>
        <dbReference type="EMBL" id="RKN83678.1"/>
    </source>
</evidence>
<keyword evidence="6" id="KW-0812">Transmembrane</keyword>
<evidence type="ECO:0000256" key="1">
    <source>
        <dbReference type="ARBA" id="ARBA00022448"/>
    </source>
</evidence>
<keyword evidence="5 6" id="KW-0249">Electron transport</keyword>
<evidence type="ECO:0000256" key="5">
    <source>
        <dbReference type="ARBA" id="ARBA00022982"/>
    </source>
</evidence>
<evidence type="ECO:0000313" key="9">
    <source>
        <dbReference type="Proteomes" id="UP000276603"/>
    </source>
</evidence>
<dbReference type="Proteomes" id="UP000276603">
    <property type="component" value="Unassembled WGS sequence"/>
</dbReference>
<reference evidence="8 9" key="1">
    <citation type="submission" date="2018-10" db="EMBL/GenBank/DDBJ databases">
        <title>Ulvibacterium marinum gen. nov., sp. nov., a novel marine bacterium of the family Flavobacteriaceae, isolated from a culture of the green alga Ulva prolifera.</title>
        <authorList>
            <person name="Zhang Z."/>
        </authorList>
    </citation>
    <scope>NUCLEOTIDE SEQUENCE [LARGE SCALE GENOMIC DNA]</scope>
    <source>
        <strain evidence="8 9">CCMM003</strain>
    </source>
</reference>
<comment type="subcellular location">
    <subcellularLocation>
        <location evidence="6">Cell membrane</location>
        <topology evidence="6">Single-pass membrane protein</topology>
    </subcellularLocation>
</comment>
<proteinExistence type="inferred from homology"/>
<dbReference type="SMART" id="SM00900">
    <property type="entry name" value="FMN_bind"/>
    <property type="match status" value="1"/>
</dbReference>
<keyword evidence="2 6" id="KW-0597">Phosphoprotein</keyword>
<keyword evidence="9" id="KW-1185">Reference proteome</keyword>
<accession>A0A3B0CFH9</accession>
<name>A0A3B0CFH9_9FLAO</name>
<keyword evidence="6" id="KW-1278">Translocase</keyword>
<comment type="subunit">
    <text evidence="6">The complex is composed of six subunits: RnfA, RnfB, RnfC, RnfD, RnfE and RnfG.</text>
</comment>
<dbReference type="HAMAP" id="MF_00479">
    <property type="entry name" value="RsxG_RnfG"/>
    <property type="match status" value="1"/>
</dbReference>
<dbReference type="GO" id="GO:0009055">
    <property type="term" value="F:electron transfer activity"/>
    <property type="evidence" value="ECO:0007669"/>
    <property type="project" value="InterPro"/>
</dbReference>
<comment type="function">
    <text evidence="6">Part of a membrane-bound complex that couples electron transfer with translocation of ions across the membrane.</text>
</comment>
<dbReference type="Pfam" id="PF04205">
    <property type="entry name" value="FMN_bind"/>
    <property type="match status" value="1"/>
</dbReference>
<dbReference type="Gene3D" id="3.90.1010.20">
    <property type="match status" value="1"/>
</dbReference>
<gene>
    <name evidence="6" type="primary">rnfG</name>
    <name evidence="8" type="ORF">D7Z94_05255</name>
</gene>
<protein>
    <recommendedName>
        <fullName evidence="6">Ion-translocating oxidoreductase complex subunit G</fullName>
        <ecNumber evidence="6">7.-.-.-</ecNumber>
    </recommendedName>
    <alternativeName>
        <fullName evidence="6">Rnf electron transport complex subunit G</fullName>
    </alternativeName>
</protein>
<sequence>MQKKESTFLNMALSLLVITLAAGFSLGYVNDITLEPKAKAKLAKKVNALKTVLPEFDNDAVSEVVIVKPESAKDSIEIYPAFQNGEFVGAAVTGFSEKGYSGLVKIMVGFTLDGRIYNISVLEQKETPGLGTKMKGEKFLRQFRDKDPSRYDLKVVKDGGEVDALTGATITTRAFTEATQLAYNVFVEQKEQWAVNNEQ</sequence>
<organism evidence="8 9">
    <name type="scientific">Ulvibacterium marinum</name>
    <dbReference type="NCBI Taxonomy" id="2419782"/>
    <lineage>
        <taxon>Bacteria</taxon>
        <taxon>Pseudomonadati</taxon>
        <taxon>Bacteroidota</taxon>
        <taxon>Flavobacteriia</taxon>
        <taxon>Flavobacteriales</taxon>
        <taxon>Flavobacteriaceae</taxon>
        <taxon>Ulvibacterium</taxon>
    </lineage>
</organism>
<dbReference type="AlphaFoldDB" id="A0A3B0CFH9"/>
<dbReference type="InterPro" id="IPR007329">
    <property type="entry name" value="FMN-bd"/>
</dbReference>
<keyword evidence="6" id="KW-1133">Transmembrane helix</keyword>
<comment type="similarity">
    <text evidence="6">Belongs to the RnfG family.</text>
</comment>